<evidence type="ECO:0000256" key="5">
    <source>
        <dbReference type="ARBA" id="ARBA00022692"/>
    </source>
</evidence>
<dbReference type="GO" id="GO:0016746">
    <property type="term" value="F:acyltransferase activity"/>
    <property type="evidence" value="ECO:0007669"/>
    <property type="project" value="UniProtKB-KW"/>
</dbReference>
<keyword evidence="13" id="KW-1185">Reference proteome</keyword>
<evidence type="ECO:0000256" key="10">
    <source>
        <dbReference type="SAM" id="MobiDB-lite"/>
    </source>
</evidence>
<feature type="compositionally biased region" description="Low complexity" evidence="10">
    <location>
        <begin position="1"/>
        <end position="13"/>
    </location>
</feature>
<dbReference type="InterPro" id="IPR045378">
    <property type="entry name" value="LNT_N"/>
</dbReference>
<dbReference type="EC" id="2.3.1.269" evidence="9"/>
<dbReference type="InterPro" id="IPR036526">
    <property type="entry name" value="C-N_Hydrolase_sf"/>
</dbReference>
<comment type="caution">
    <text evidence="12">The sequence shown here is derived from an EMBL/GenBank/DDBJ whole genome shotgun (WGS) entry which is preliminary data.</text>
</comment>
<evidence type="ECO:0000259" key="11">
    <source>
        <dbReference type="PROSITE" id="PS50263"/>
    </source>
</evidence>
<feature type="region of interest" description="Disordered" evidence="10">
    <location>
        <begin position="1"/>
        <end position="25"/>
    </location>
</feature>
<keyword evidence="5 9" id="KW-0812">Transmembrane</keyword>
<dbReference type="NCBIfam" id="TIGR00546">
    <property type="entry name" value="lnt"/>
    <property type="match status" value="1"/>
</dbReference>
<reference evidence="12 13" key="1">
    <citation type="submission" date="2024-09" db="EMBL/GenBank/DDBJ databases">
        <authorList>
            <person name="Sun Q."/>
            <person name="Mori K."/>
        </authorList>
    </citation>
    <scope>NUCLEOTIDE SEQUENCE [LARGE SCALE GENOMIC DNA]</scope>
    <source>
        <strain evidence="12 13">KCTC 23076</strain>
    </source>
</reference>
<comment type="similarity">
    <text evidence="2 9">Belongs to the CN hydrolase family. Apolipoprotein N-acyltransferase subfamily.</text>
</comment>
<comment type="catalytic activity">
    <reaction evidence="9">
        <text>N-terminal S-1,2-diacyl-sn-glyceryl-L-cysteinyl-[lipoprotein] + a glycerophospholipid = N-acyl-S-1,2-diacyl-sn-glyceryl-L-cysteinyl-[lipoprotein] + a 2-acyl-sn-glycero-3-phospholipid + H(+)</text>
        <dbReference type="Rhea" id="RHEA:48228"/>
        <dbReference type="Rhea" id="RHEA-COMP:14681"/>
        <dbReference type="Rhea" id="RHEA-COMP:14684"/>
        <dbReference type="ChEBI" id="CHEBI:15378"/>
        <dbReference type="ChEBI" id="CHEBI:136912"/>
        <dbReference type="ChEBI" id="CHEBI:140656"/>
        <dbReference type="ChEBI" id="CHEBI:140657"/>
        <dbReference type="ChEBI" id="CHEBI:140660"/>
        <dbReference type="EC" id="2.3.1.269"/>
    </reaction>
</comment>
<evidence type="ECO:0000256" key="7">
    <source>
        <dbReference type="ARBA" id="ARBA00023136"/>
    </source>
</evidence>
<evidence type="ECO:0000256" key="9">
    <source>
        <dbReference type="HAMAP-Rule" id="MF_01148"/>
    </source>
</evidence>
<dbReference type="EMBL" id="JBHLTG010000008">
    <property type="protein sequence ID" value="MFC0681455.1"/>
    <property type="molecule type" value="Genomic_DNA"/>
</dbReference>
<feature type="transmembrane region" description="Helical" evidence="9">
    <location>
        <begin position="146"/>
        <end position="168"/>
    </location>
</feature>
<dbReference type="InterPro" id="IPR003010">
    <property type="entry name" value="C-N_Hydrolase"/>
</dbReference>
<evidence type="ECO:0000256" key="2">
    <source>
        <dbReference type="ARBA" id="ARBA00010065"/>
    </source>
</evidence>
<dbReference type="InterPro" id="IPR004563">
    <property type="entry name" value="Apolipo_AcylTrfase"/>
</dbReference>
<evidence type="ECO:0000256" key="8">
    <source>
        <dbReference type="ARBA" id="ARBA00023315"/>
    </source>
</evidence>
<evidence type="ECO:0000256" key="3">
    <source>
        <dbReference type="ARBA" id="ARBA00022475"/>
    </source>
</evidence>
<dbReference type="Pfam" id="PF00795">
    <property type="entry name" value="CN_hydrolase"/>
    <property type="match status" value="1"/>
</dbReference>
<feature type="transmembrane region" description="Helical" evidence="9">
    <location>
        <begin position="225"/>
        <end position="242"/>
    </location>
</feature>
<keyword evidence="7 9" id="KW-0472">Membrane</keyword>
<evidence type="ECO:0000256" key="1">
    <source>
        <dbReference type="ARBA" id="ARBA00004651"/>
    </source>
</evidence>
<name>A0ABV6RWU5_9GAMM</name>
<proteinExistence type="inferred from homology"/>
<comment type="caution">
    <text evidence="9">Lacks conserved residue(s) required for the propagation of feature annotation.</text>
</comment>
<comment type="function">
    <text evidence="9">Catalyzes the phospholipid dependent N-acylation of the N-terminal cysteine of apolipoprotein, the last step in lipoprotein maturation.</text>
</comment>
<dbReference type="PANTHER" id="PTHR38686:SF1">
    <property type="entry name" value="APOLIPOPROTEIN N-ACYLTRANSFERASE"/>
    <property type="match status" value="1"/>
</dbReference>
<dbReference type="RefSeq" id="WP_386674104.1">
    <property type="nucleotide sequence ID" value="NZ_JBHLTG010000008.1"/>
</dbReference>
<evidence type="ECO:0000313" key="12">
    <source>
        <dbReference type="EMBL" id="MFC0681455.1"/>
    </source>
</evidence>
<keyword evidence="3 9" id="KW-1003">Cell membrane</keyword>
<sequence length="529" mass="56008">MNAARAATAEPAAGTGGTATAGSGHRSNVQAAVPLWLALVLSVAAGPVLDAGFPDRGWWPLTFVGVGMMLVALRGRSLLAAVHLGLVAGLSFFLIHIQWATVFLGPVPWLALSTVMALWSALGGTLIALAYRLVPGAWPGVLGRLLLLPAVVAGLWTAKEGISAVWPYGGFSWGRVGFSMAESPLASLFPWIGTAAVSFVAVFLVAFAIECWLERGLPRLPRATAVVAGVALAVVVPAWPVIPSSTLTVAAVQGNAKAGYFDQRERGDNLADQVEATEPLFGEDVDVVVWPEGSSDIDPLASNAAAAVFDRIAREMDAPLIAGAITERDGRVYNTSMLWQEGEGATDLYDKKHPVPFGEYVPDRPFWRQFAPRLIDMIGRDYTPGTLDSVFDLGDVSVGVNICFDIVDDQLIRESVLGGAQAIFAQTNNADFGTTDESIQQLQIAQVRALETARTVVNISTVGVSAIVLPTGEIVDRLDWYTPGAMVREIPLSEQLTLAVLAGRGIELLVSGIGLAGILIPPLTRRSRA</sequence>
<dbReference type="Pfam" id="PF20154">
    <property type="entry name" value="LNT_N"/>
    <property type="match status" value="1"/>
</dbReference>
<feature type="transmembrane region" description="Helical" evidence="9">
    <location>
        <begin position="78"/>
        <end position="97"/>
    </location>
</feature>
<dbReference type="PANTHER" id="PTHR38686">
    <property type="entry name" value="APOLIPOPROTEIN N-ACYLTRANSFERASE"/>
    <property type="match status" value="1"/>
</dbReference>
<keyword evidence="6 9" id="KW-1133">Transmembrane helix</keyword>
<comment type="pathway">
    <text evidence="9">Protein modification; lipoprotein biosynthesis (N-acyl transfer).</text>
</comment>
<feature type="transmembrane region" description="Helical" evidence="9">
    <location>
        <begin position="109"/>
        <end position="134"/>
    </location>
</feature>
<keyword evidence="8 9" id="KW-0012">Acyltransferase</keyword>
<protein>
    <recommendedName>
        <fullName evidence="9">Apolipoprotein N-acyltransferase</fullName>
        <shortName evidence="9">ALP N-acyltransferase</shortName>
        <ecNumber evidence="9">2.3.1.269</ecNumber>
    </recommendedName>
</protein>
<dbReference type="HAMAP" id="MF_01148">
    <property type="entry name" value="Lnt"/>
    <property type="match status" value="1"/>
</dbReference>
<evidence type="ECO:0000256" key="6">
    <source>
        <dbReference type="ARBA" id="ARBA00022989"/>
    </source>
</evidence>
<dbReference type="SUPFAM" id="SSF56317">
    <property type="entry name" value="Carbon-nitrogen hydrolase"/>
    <property type="match status" value="1"/>
</dbReference>
<evidence type="ECO:0000313" key="13">
    <source>
        <dbReference type="Proteomes" id="UP001589896"/>
    </source>
</evidence>
<feature type="transmembrane region" description="Helical" evidence="9">
    <location>
        <begin position="188"/>
        <end position="213"/>
    </location>
</feature>
<evidence type="ECO:0000256" key="4">
    <source>
        <dbReference type="ARBA" id="ARBA00022679"/>
    </source>
</evidence>
<organism evidence="12 13">
    <name type="scientific">Lysobacter korlensis</name>
    <dbReference type="NCBI Taxonomy" id="553636"/>
    <lineage>
        <taxon>Bacteria</taxon>
        <taxon>Pseudomonadati</taxon>
        <taxon>Pseudomonadota</taxon>
        <taxon>Gammaproteobacteria</taxon>
        <taxon>Lysobacterales</taxon>
        <taxon>Lysobacteraceae</taxon>
        <taxon>Lysobacter</taxon>
    </lineage>
</organism>
<dbReference type="CDD" id="cd07571">
    <property type="entry name" value="ALP_N-acyl_transferase"/>
    <property type="match status" value="1"/>
</dbReference>
<gene>
    <name evidence="9 12" type="primary">lnt</name>
    <name evidence="12" type="ORF">ACFFGH_26805</name>
</gene>
<keyword evidence="4 9" id="KW-0808">Transferase</keyword>
<dbReference type="PROSITE" id="PS50263">
    <property type="entry name" value="CN_HYDROLASE"/>
    <property type="match status" value="1"/>
</dbReference>
<feature type="domain" description="CN hydrolase" evidence="11">
    <location>
        <begin position="247"/>
        <end position="492"/>
    </location>
</feature>
<dbReference type="Proteomes" id="UP001589896">
    <property type="component" value="Unassembled WGS sequence"/>
</dbReference>
<comment type="subcellular location">
    <subcellularLocation>
        <location evidence="1 9">Cell membrane</location>
        <topology evidence="1 9">Multi-pass membrane protein</topology>
    </subcellularLocation>
</comment>
<dbReference type="Gene3D" id="3.60.110.10">
    <property type="entry name" value="Carbon-nitrogen hydrolase"/>
    <property type="match status" value="1"/>
</dbReference>
<accession>A0ABV6RWU5</accession>